<evidence type="ECO:0000256" key="8">
    <source>
        <dbReference type="ARBA" id="ARBA00023136"/>
    </source>
</evidence>
<dbReference type="PANTHER" id="PTHR30588:SF0">
    <property type="entry name" value="BRANCHED-CHAIN AMINO ACID PERMEASE BRNQ"/>
    <property type="match status" value="1"/>
</dbReference>
<evidence type="ECO:0000256" key="5">
    <source>
        <dbReference type="ARBA" id="ARBA00022692"/>
    </source>
</evidence>
<keyword evidence="4" id="KW-1003">Cell membrane</keyword>
<evidence type="ECO:0000256" key="6">
    <source>
        <dbReference type="ARBA" id="ARBA00022970"/>
    </source>
</evidence>
<evidence type="ECO:0000256" key="4">
    <source>
        <dbReference type="ARBA" id="ARBA00022475"/>
    </source>
</evidence>
<feature type="transmembrane region" description="Helical" evidence="9">
    <location>
        <begin position="12"/>
        <end position="31"/>
    </location>
</feature>
<reference evidence="11" key="1">
    <citation type="submission" date="2017-06" db="EMBL/GenBank/DDBJ databases">
        <title>Capnocytophaga spp. assemblies.</title>
        <authorList>
            <person name="Gulvik C.A."/>
        </authorList>
    </citation>
    <scope>NUCLEOTIDE SEQUENCE [LARGE SCALE GENOMIC DNA]</scope>
    <source>
        <strain evidence="11">H6253</strain>
    </source>
</reference>
<comment type="subcellular location">
    <subcellularLocation>
        <location evidence="1">Cell membrane</location>
        <topology evidence="1">Multi-pass membrane protein</topology>
    </subcellularLocation>
</comment>
<evidence type="ECO:0000256" key="9">
    <source>
        <dbReference type="SAM" id="Phobius"/>
    </source>
</evidence>
<feature type="transmembrane region" description="Helical" evidence="9">
    <location>
        <begin position="77"/>
        <end position="100"/>
    </location>
</feature>
<dbReference type="Pfam" id="PF05525">
    <property type="entry name" value="Branch_AA_trans"/>
    <property type="match status" value="1"/>
</dbReference>
<dbReference type="KEGG" id="clk:CGC53_07320"/>
<dbReference type="GO" id="GO:0015820">
    <property type="term" value="P:L-leucine transport"/>
    <property type="evidence" value="ECO:0007669"/>
    <property type="project" value="TreeGrafter"/>
</dbReference>
<name>A0A250FDR2_9FLAO</name>
<dbReference type="GO" id="GO:0015818">
    <property type="term" value="P:isoleucine transport"/>
    <property type="evidence" value="ECO:0007669"/>
    <property type="project" value="TreeGrafter"/>
</dbReference>
<dbReference type="PANTHER" id="PTHR30588">
    <property type="entry name" value="BRANCHED-CHAIN AMINO ACID TRANSPORT SYSTEM 2 CARRIER PROTEIN"/>
    <property type="match status" value="1"/>
</dbReference>
<feature type="transmembrane region" description="Helical" evidence="9">
    <location>
        <begin position="277"/>
        <end position="301"/>
    </location>
</feature>
<comment type="similarity">
    <text evidence="2">Belongs to the branched chain amino acid transporter family.</text>
</comment>
<keyword evidence="5 9" id="KW-0812">Transmembrane</keyword>
<gene>
    <name evidence="10" type="primary">brnQ</name>
    <name evidence="10" type="ORF">CGC53_07320</name>
</gene>
<feature type="transmembrane region" description="Helical" evidence="9">
    <location>
        <begin position="120"/>
        <end position="138"/>
    </location>
</feature>
<feature type="transmembrane region" description="Helical" evidence="9">
    <location>
        <begin position="192"/>
        <end position="214"/>
    </location>
</feature>
<dbReference type="RefSeq" id="WP_095914217.1">
    <property type="nucleotide sequence ID" value="NZ_CAUUPF010000037.1"/>
</dbReference>
<sequence length="431" mass="47046">MKHLSKHKWTTVTTVGFALFAMFFGAGNLIFPPFIGIKVGYEWHWALIGLFITAILAPFLGVLMVSKVGKQFTDLGLLLHPTLVKLLTLLIILCIGPLVALPRTGATTFEIGIHPLLPDFSPIWFSILFFGTALILSISKTKIVDIIGRFLTPFLLFVLFLLIIFGVLYPTAAIEATQMMATESFVLGFTEGYQTMDVLASVIFASIIIAAVVNKGFTSPAERTKMTLLSGIVSTLCLLFIYGGLIYLGATSGYPLNEESTRTKLLLHISHSVLGHWGTMAVAVAIGFACLTTAIALISAVSSFFEEFTKGRLPYKVGAVLCTLIAVVLSVNSVDSIIAYAVHILVFIYPIVFTIILYVLVFSNWVRTPAPYIASVLMTALLSLIDTCNNLKLPLGGLYELKKQLPLAAYDLEWVLPSLVVFLAVAVLKRR</sequence>
<evidence type="ECO:0000256" key="1">
    <source>
        <dbReference type="ARBA" id="ARBA00004651"/>
    </source>
</evidence>
<feature type="transmembrane region" description="Helical" evidence="9">
    <location>
        <begin position="313"/>
        <end position="331"/>
    </location>
</feature>
<dbReference type="GO" id="GO:0005886">
    <property type="term" value="C:plasma membrane"/>
    <property type="evidence" value="ECO:0007669"/>
    <property type="project" value="UniProtKB-SubCell"/>
</dbReference>
<feature type="transmembrane region" description="Helical" evidence="9">
    <location>
        <begin position="226"/>
        <end position="250"/>
    </location>
</feature>
<dbReference type="EMBL" id="CP022384">
    <property type="protein sequence ID" value="ATA82167.1"/>
    <property type="molecule type" value="Genomic_DNA"/>
</dbReference>
<evidence type="ECO:0000313" key="11">
    <source>
        <dbReference type="Proteomes" id="UP000217276"/>
    </source>
</evidence>
<keyword evidence="8 9" id="KW-0472">Membrane</keyword>
<feature type="transmembrane region" description="Helical" evidence="9">
    <location>
        <begin position="150"/>
        <end position="172"/>
    </location>
</feature>
<dbReference type="GO" id="GO:0015188">
    <property type="term" value="F:L-isoleucine transmembrane transporter activity"/>
    <property type="evidence" value="ECO:0007669"/>
    <property type="project" value="TreeGrafter"/>
</dbReference>
<dbReference type="Proteomes" id="UP000217276">
    <property type="component" value="Chromosome"/>
</dbReference>
<organism evidence="10 11">
    <name type="scientific">Capnocytophaga leadbetteri</name>
    <dbReference type="NCBI Taxonomy" id="327575"/>
    <lineage>
        <taxon>Bacteria</taxon>
        <taxon>Pseudomonadati</taxon>
        <taxon>Bacteroidota</taxon>
        <taxon>Flavobacteriia</taxon>
        <taxon>Flavobacteriales</taxon>
        <taxon>Flavobacteriaceae</taxon>
        <taxon>Capnocytophaga</taxon>
    </lineage>
</organism>
<keyword evidence="3" id="KW-0813">Transport</keyword>
<feature type="transmembrane region" description="Helical" evidence="9">
    <location>
        <begin position="369"/>
        <end position="387"/>
    </location>
</feature>
<dbReference type="NCBIfam" id="TIGR00796">
    <property type="entry name" value="livcs"/>
    <property type="match status" value="1"/>
</dbReference>
<evidence type="ECO:0000313" key="10">
    <source>
        <dbReference type="EMBL" id="ATA82167.1"/>
    </source>
</evidence>
<feature type="transmembrane region" description="Helical" evidence="9">
    <location>
        <begin position="337"/>
        <end position="362"/>
    </location>
</feature>
<proteinExistence type="inferred from homology"/>
<dbReference type="InterPro" id="IPR004685">
    <property type="entry name" value="Brnchd-chn_aa_trnsp_Livcs"/>
</dbReference>
<evidence type="ECO:0000256" key="2">
    <source>
        <dbReference type="ARBA" id="ARBA00008540"/>
    </source>
</evidence>
<evidence type="ECO:0000256" key="7">
    <source>
        <dbReference type="ARBA" id="ARBA00022989"/>
    </source>
</evidence>
<keyword evidence="7 9" id="KW-1133">Transmembrane helix</keyword>
<protein>
    <submittedName>
        <fullName evidence="10">Branched-chain amino acid transport system II carrier protein</fullName>
    </submittedName>
</protein>
<dbReference type="AlphaFoldDB" id="A0A250FDR2"/>
<keyword evidence="11" id="KW-1185">Reference proteome</keyword>
<keyword evidence="6" id="KW-0029">Amino-acid transport</keyword>
<feature type="transmembrane region" description="Helical" evidence="9">
    <location>
        <begin position="407"/>
        <end position="428"/>
    </location>
</feature>
<dbReference type="GO" id="GO:0015190">
    <property type="term" value="F:L-leucine transmembrane transporter activity"/>
    <property type="evidence" value="ECO:0007669"/>
    <property type="project" value="TreeGrafter"/>
</dbReference>
<feature type="transmembrane region" description="Helical" evidence="9">
    <location>
        <begin position="43"/>
        <end position="65"/>
    </location>
</feature>
<accession>A0A250FDR2</accession>
<evidence type="ECO:0000256" key="3">
    <source>
        <dbReference type="ARBA" id="ARBA00022448"/>
    </source>
</evidence>
<dbReference type="GO" id="GO:0005304">
    <property type="term" value="F:L-valine transmembrane transporter activity"/>
    <property type="evidence" value="ECO:0007669"/>
    <property type="project" value="TreeGrafter"/>
</dbReference>